<comment type="caution">
    <text evidence="1">The sequence shown here is derived from an EMBL/GenBank/DDBJ whole genome shotgun (WGS) entry which is preliminary data.</text>
</comment>
<evidence type="ECO:0000313" key="2">
    <source>
        <dbReference type="Proteomes" id="UP000237105"/>
    </source>
</evidence>
<reference evidence="2" key="1">
    <citation type="submission" date="2016-06" db="EMBL/GenBank/DDBJ databases">
        <title>Parallel loss of symbiosis genes in relatives of nitrogen-fixing non-legume Parasponia.</title>
        <authorList>
            <person name="Van Velzen R."/>
            <person name="Holmer R."/>
            <person name="Bu F."/>
            <person name="Rutten L."/>
            <person name="Van Zeijl A."/>
            <person name="Liu W."/>
            <person name="Santuari L."/>
            <person name="Cao Q."/>
            <person name="Sharma T."/>
            <person name="Shen D."/>
            <person name="Roswanjaya Y."/>
            <person name="Wardhani T."/>
            <person name="Kalhor M.S."/>
            <person name="Jansen J."/>
            <person name="Van den Hoogen J."/>
            <person name="Gungor B."/>
            <person name="Hartog M."/>
            <person name="Hontelez J."/>
            <person name="Verver J."/>
            <person name="Yang W.-C."/>
            <person name="Schijlen E."/>
            <person name="Repin R."/>
            <person name="Schilthuizen M."/>
            <person name="Schranz E."/>
            <person name="Heidstra R."/>
            <person name="Miyata K."/>
            <person name="Fedorova E."/>
            <person name="Kohlen W."/>
            <person name="Bisseling T."/>
            <person name="Smit S."/>
            <person name="Geurts R."/>
        </authorList>
    </citation>
    <scope>NUCLEOTIDE SEQUENCE [LARGE SCALE GENOMIC DNA]</scope>
    <source>
        <strain evidence="2">cv. WU1-14</strain>
    </source>
</reference>
<proteinExistence type="predicted"/>
<protein>
    <submittedName>
        <fullName evidence="1">Uncharacterized protein</fullName>
    </submittedName>
</protein>
<sequence>MRNSDDLMEVEVFDELNTIDIALRDIDSFDTIEETTGSYSRDDGDVSRAWLRDGGRRWAASSRRSAGKRFR</sequence>
<gene>
    <name evidence="1" type="ORF">PanWU01x14_033940</name>
</gene>
<evidence type="ECO:0000313" key="1">
    <source>
        <dbReference type="EMBL" id="PON76708.1"/>
    </source>
</evidence>
<dbReference type="EMBL" id="JXTB01000017">
    <property type="protein sequence ID" value="PON76708.1"/>
    <property type="molecule type" value="Genomic_DNA"/>
</dbReference>
<dbReference type="Proteomes" id="UP000237105">
    <property type="component" value="Unassembled WGS sequence"/>
</dbReference>
<accession>A0A2P5DTT4</accession>
<organism evidence="1 2">
    <name type="scientific">Parasponia andersonii</name>
    <name type="common">Sponia andersonii</name>
    <dbReference type="NCBI Taxonomy" id="3476"/>
    <lineage>
        <taxon>Eukaryota</taxon>
        <taxon>Viridiplantae</taxon>
        <taxon>Streptophyta</taxon>
        <taxon>Embryophyta</taxon>
        <taxon>Tracheophyta</taxon>
        <taxon>Spermatophyta</taxon>
        <taxon>Magnoliopsida</taxon>
        <taxon>eudicotyledons</taxon>
        <taxon>Gunneridae</taxon>
        <taxon>Pentapetalae</taxon>
        <taxon>rosids</taxon>
        <taxon>fabids</taxon>
        <taxon>Rosales</taxon>
        <taxon>Cannabaceae</taxon>
        <taxon>Parasponia</taxon>
    </lineage>
</organism>
<keyword evidence="2" id="KW-1185">Reference proteome</keyword>
<dbReference type="AlphaFoldDB" id="A0A2P5DTT4"/>
<dbReference type="OrthoDB" id="10466208at2759"/>
<name>A0A2P5DTT4_PARAD</name>